<dbReference type="Proteomes" id="UP000003675">
    <property type="component" value="Unassembled WGS sequence"/>
</dbReference>
<reference evidence="2 4" key="2">
    <citation type="journal article" date="2015" name="Genome Announc.">
        <title>Expanding the biotechnology potential of lactobacilli through comparative genomics of 213 strains and associated genera.</title>
        <authorList>
            <person name="Sun Z."/>
            <person name="Harris H.M."/>
            <person name="McCann A."/>
            <person name="Guo C."/>
            <person name="Argimon S."/>
            <person name="Zhang W."/>
            <person name="Yang X."/>
            <person name="Jeffery I.B."/>
            <person name="Cooney J.C."/>
            <person name="Kagawa T.F."/>
            <person name="Liu W."/>
            <person name="Song Y."/>
            <person name="Salvetti E."/>
            <person name="Wrobel A."/>
            <person name="Rasinkangas P."/>
            <person name="Parkhill J."/>
            <person name="Rea M.C."/>
            <person name="O'Sullivan O."/>
            <person name="Ritari J."/>
            <person name="Douillard F.P."/>
            <person name="Paul Ross R."/>
            <person name="Yang R."/>
            <person name="Briner A.E."/>
            <person name="Felis G.E."/>
            <person name="de Vos W.M."/>
            <person name="Barrangou R."/>
            <person name="Klaenhammer T.R."/>
            <person name="Caufield P.W."/>
            <person name="Cui Y."/>
            <person name="Zhang H."/>
            <person name="O'Toole P.W."/>
        </authorList>
    </citation>
    <scope>NUCLEOTIDE SEQUENCE [LARGE SCALE GENOMIC DNA]</scope>
    <source>
        <strain evidence="2 4">DSM 16041</strain>
    </source>
</reference>
<evidence type="ECO:0000313" key="2">
    <source>
        <dbReference type="EMBL" id="KRK60445.1"/>
    </source>
</evidence>
<dbReference type="Proteomes" id="UP000051883">
    <property type="component" value="Unassembled WGS sequence"/>
</dbReference>
<dbReference type="EMBL" id="AZDK01000004">
    <property type="protein sequence ID" value="KRK60445.1"/>
    <property type="molecule type" value="Genomic_DNA"/>
</dbReference>
<dbReference type="STRING" id="525309.HMPREF0494_1765"/>
<protein>
    <submittedName>
        <fullName evidence="1">Uncharacterized protein</fullName>
    </submittedName>
</protein>
<sequence>MVIAIETAELQKLRFRGEYDPETWYKKMDVVTNGNHAYLVLIDNRRHDLDNTKYFMALMKGRPGDPGKNGKSAYDLAVEYQGFNGTVLQWLASLRGAQGIQGAPGQLNGLVTDLSVASYPDADAVTSKNIYALDGVQKNLPRSDVTKSFMLVLANSAGDTVTQLWFDPVNVELYIRAKSGENWSDWRWITLWN</sequence>
<evidence type="ECO:0000313" key="1">
    <source>
        <dbReference type="EMBL" id="EEW53042.1"/>
    </source>
</evidence>
<accession>C8P8X1</accession>
<gene>
    <name evidence="2" type="ORF">FC31_GL001514</name>
    <name evidence="1" type="ORF">HMPREF0494_1765</name>
</gene>
<keyword evidence="4" id="KW-1185">Reference proteome</keyword>
<comment type="caution">
    <text evidence="1">The sequence shown here is derived from an EMBL/GenBank/DDBJ whole genome shotgun (WGS) entry which is preliminary data.</text>
</comment>
<organism evidence="1 3">
    <name type="scientific">Limosilactobacillus antri DSM 16041</name>
    <dbReference type="NCBI Taxonomy" id="525309"/>
    <lineage>
        <taxon>Bacteria</taxon>
        <taxon>Bacillati</taxon>
        <taxon>Bacillota</taxon>
        <taxon>Bacilli</taxon>
        <taxon>Lactobacillales</taxon>
        <taxon>Lactobacillaceae</taxon>
        <taxon>Limosilactobacillus</taxon>
    </lineage>
</organism>
<dbReference type="EMBL" id="ACLL01000051">
    <property type="protein sequence ID" value="EEW53042.1"/>
    <property type="molecule type" value="Genomic_DNA"/>
</dbReference>
<proteinExistence type="predicted"/>
<dbReference type="AlphaFoldDB" id="C8P8X1"/>
<evidence type="ECO:0000313" key="3">
    <source>
        <dbReference type="Proteomes" id="UP000003675"/>
    </source>
</evidence>
<reference evidence="1 3" key="1">
    <citation type="submission" date="2009-09" db="EMBL/GenBank/DDBJ databases">
        <authorList>
            <person name="Qin X."/>
            <person name="Bachman B."/>
            <person name="Battles P."/>
            <person name="Bell A."/>
            <person name="Bess C."/>
            <person name="Bickham C."/>
            <person name="Chaboub L."/>
            <person name="Chen D."/>
            <person name="Coyle M."/>
            <person name="Deiros D.R."/>
            <person name="Dinh H."/>
            <person name="Forbes L."/>
            <person name="Fowler G."/>
            <person name="Francisco L."/>
            <person name="Fu Q."/>
            <person name="Gubbala S."/>
            <person name="Hale W."/>
            <person name="Han Y."/>
            <person name="Hemphill L."/>
            <person name="Highlander S.K."/>
            <person name="Hirani K."/>
            <person name="Hogues M."/>
            <person name="Jackson L."/>
            <person name="Jakkamsetti A."/>
            <person name="Javaid M."/>
            <person name="Jiang H."/>
            <person name="Korchina V."/>
            <person name="Kovar C."/>
            <person name="Lara F."/>
            <person name="Lee S."/>
            <person name="Mata R."/>
            <person name="Mathew T."/>
            <person name="Moen C."/>
            <person name="Morales K."/>
            <person name="Munidasa M."/>
            <person name="Nazareth L."/>
            <person name="Ngo R."/>
            <person name="Nguyen L."/>
            <person name="Okwuonu G."/>
            <person name="Ongeri F."/>
            <person name="Patil S."/>
            <person name="Petrosino J."/>
            <person name="Pham C."/>
            <person name="Pham P."/>
            <person name="Pu L.-L."/>
            <person name="Puazo M."/>
            <person name="Raj R."/>
            <person name="Reid J."/>
            <person name="Rouhana J."/>
            <person name="Saada N."/>
            <person name="Shang Y."/>
            <person name="Simmons D."/>
            <person name="Thornton R."/>
            <person name="Warren J."/>
            <person name="Weissenberger G."/>
            <person name="Zhang J."/>
            <person name="Zhang L."/>
            <person name="Zhou C."/>
            <person name="Zhu D."/>
            <person name="Muzny D."/>
            <person name="Worley K."/>
            <person name="Gibbs R."/>
        </authorList>
    </citation>
    <scope>NUCLEOTIDE SEQUENCE [LARGE SCALE GENOMIC DNA]</scope>
    <source>
        <strain evidence="1 3">DSM 16041</strain>
    </source>
</reference>
<name>C8P8X1_9LACO</name>
<evidence type="ECO:0000313" key="4">
    <source>
        <dbReference type="Proteomes" id="UP000051883"/>
    </source>
</evidence>
<dbReference type="PATRIC" id="fig|525309.8.peg.1546"/>
<dbReference type="HOGENOM" id="CLU_1407168_0_0_9"/>